<gene>
    <name evidence="4" type="ORF">EG244_06365</name>
</gene>
<dbReference type="Gene3D" id="3.10.105.10">
    <property type="entry name" value="Dipeptide-binding Protein, Domain 3"/>
    <property type="match status" value="1"/>
</dbReference>
<dbReference type="PANTHER" id="PTHR30290">
    <property type="entry name" value="PERIPLASMIC BINDING COMPONENT OF ABC TRANSPORTER"/>
    <property type="match status" value="1"/>
</dbReference>
<dbReference type="InterPro" id="IPR039424">
    <property type="entry name" value="SBP_5"/>
</dbReference>
<dbReference type="EMBL" id="RRAZ01000007">
    <property type="protein sequence ID" value="RRH76375.1"/>
    <property type="molecule type" value="Genomic_DNA"/>
</dbReference>
<keyword evidence="5" id="KW-1185">Reference proteome</keyword>
<sequence>MAGGGTMMEGELAYLADRTSRGLHSRRAFLGRAGALGLSLVMAQGLLGSAAQAAGPQKGGVLRVGLHGGDYADTLNPLRAISAVERFNLRCVGDTLMASDSEGRPVPAAAEEIEASPDQRTWALRLREGLQFHNGQAVTGADVAATLMRHADPANRSGASGLLSGMDSVTSDGAHVVISFSAPNPWFAEALTDYRLVLQPAPLGSGAVPEVFSGPYIPRVNEPGVRHVFERNPRDWDSARGHVDQIEVLVINNHDARLAALASGQIHLANRADPRKAPKIAAIPDLQFVRGASGGRLAFSMQTGAAPFDRADLRLALKYALDRDAILRDVLSGYGRIGNDLPFVPGTEDFLAGIGQRSYDPEKAAFHYKRSGHEGMPLVLRVSDIAWPGALEAAKAFRTSAQAAGLPIEIRPEPAEGYFTEVWNKKPFTASYHDGTSSAGRLLSTYHLSASAWNETRFGGEALDKLVMEARATVDPQLQQNCFAEVARMLHEQGGSLVPVHCDSFELASNRVQGFGAHPDGEMMGGAAGIRVWLTA</sequence>
<evidence type="ECO:0000259" key="3">
    <source>
        <dbReference type="Pfam" id="PF00496"/>
    </source>
</evidence>
<comment type="similarity">
    <text evidence="2">Belongs to the bacterial solute-binding protein 5 family.</text>
</comment>
<dbReference type="CDD" id="cd08503">
    <property type="entry name" value="PBP2_NikA_DppA_OppA_like_17"/>
    <property type="match status" value="1"/>
</dbReference>
<dbReference type="Proteomes" id="UP000282125">
    <property type="component" value="Unassembled WGS sequence"/>
</dbReference>
<dbReference type="GO" id="GO:0015833">
    <property type="term" value="P:peptide transport"/>
    <property type="evidence" value="ECO:0007669"/>
    <property type="project" value="TreeGrafter"/>
</dbReference>
<comment type="caution">
    <text evidence="4">The sequence shown here is derived from an EMBL/GenBank/DDBJ whole genome shotgun (WGS) entry which is preliminary data.</text>
</comment>
<comment type="subcellular location">
    <subcellularLocation>
        <location evidence="1">Periplasm</location>
    </subcellularLocation>
</comment>
<protein>
    <submittedName>
        <fullName evidence="4">ABC transporter substrate-binding protein</fullName>
    </submittedName>
</protein>
<dbReference type="GO" id="GO:1904680">
    <property type="term" value="F:peptide transmembrane transporter activity"/>
    <property type="evidence" value="ECO:0007669"/>
    <property type="project" value="TreeGrafter"/>
</dbReference>
<dbReference type="GO" id="GO:0030288">
    <property type="term" value="C:outer membrane-bounded periplasmic space"/>
    <property type="evidence" value="ECO:0007669"/>
    <property type="project" value="UniProtKB-ARBA"/>
</dbReference>
<dbReference type="Gene3D" id="3.40.190.10">
    <property type="entry name" value="Periplasmic binding protein-like II"/>
    <property type="match status" value="1"/>
</dbReference>
<name>A0A3P3DQ85_9RHOB</name>
<dbReference type="PROSITE" id="PS51318">
    <property type="entry name" value="TAT"/>
    <property type="match status" value="1"/>
</dbReference>
<proteinExistence type="inferred from homology"/>
<evidence type="ECO:0000256" key="2">
    <source>
        <dbReference type="ARBA" id="ARBA00005695"/>
    </source>
</evidence>
<dbReference type="AlphaFoldDB" id="A0A3P3DQ85"/>
<dbReference type="InterPro" id="IPR000914">
    <property type="entry name" value="SBP_5_dom"/>
</dbReference>
<organism evidence="4 5">
    <name type="scientific">Falsigemmobacter faecalis</name>
    <dbReference type="NCBI Taxonomy" id="2488730"/>
    <lineage>
        <taxon>Bacteria</taxon>
        <taxon>Pseudomonadati</taxon>
        <taxon>Pseudomonadota</taxon>
        <taxon>Alphaproteobacteria</taxon>
        <taxon>Rhodobacterales</taxon>
        <taxon>Paracoccaceae</taxon>
        <taxon>Falsigemmobacter</taxon>
    </lineage>
</organism>
<dbReference type="PIRSF" id="PIRSF002741">
    <property type="entry name" value="MppA"/>
    <property type="match status" value="1"/>
</dbReference>
<accession>A0A3P3DQ85</accession>
<evidence type="ECO:0000313" key="4">
    <source>
        <dbReference type="EMBL" id="RRH76375.1"/>
    </source>
</evidence>
<dbReference type="SUPFAM" id="SSF53850">
    <property type="entry name" value="Periplasmic binding protein-like II"/>
    <property type="match status" value="1"/>
</dbReference>
<dbReference type="Pfam" id="PF00496">
    <property type="entry name" value="SBP_bac_5"/>
    <property type="match status" value="1"/>
</dbReference>
<dbReference type="InterPro" id="IPR030678">
    <property type="entry name" value="Peptide/Ni-bd"/>
</dbReference>
<feature type="domain" description="Solute-binding protein family 5" evidence="3">
    <location>
        <begin position="105"/>
        <end position="437"/>
    </location>
</feature>
<evidence type="ECO:0000256" key="1">
    <source>
        <dbReference type="ARBA" id="ARBA00004418"/>
    </source>
</evidence>
<evidence type="ECO:0000313" key="5">
    <source>
        <dbReference type="Proteomes" id="UP000282125"/>
    </source>
</evidence>
<dbReference type="InterPro" id="IPR006311">
    <property type="entry name" value="TAT_signal"/>
</dbReference>
<reference evidence="4 5" key="1">
    <citation type="submission" date="2018-11" db="EMBL/GenBank/DDBJ databases">
        <title>Gemmobacter sp. nov., YIM 102744-1 draft genome.</title>
        <authorList>
            <person name="Li G."/>
            <person name="Jiang Y."/>
        </authorList>
    </citation>
    <scope>NUCLEOTIDE SEQUENCE [LARGE SCALE GENOMIC DNA]</scope>
    <source>
        <strain evidence="4 5">YIM 102744-1</strain>
    </source>
</reference>
<dbReference type="GO" id="GO:0043190">
    <property type="term" value="C:ATP-binding cassette (ABC) transporter complex"/>
    <property type="evidence" value="ECO:0007669"/>
    <property type="project" value="InterPro"/>
</dbReference>